<comment type="caution">
    <text evidence="3">The sequence shown here is derived from an EMBL/GenBank/DDBJ whole genome shotgun (WGS) entry which is preliminary data.</text>
</comment>
<evidence type="ECO:0000259" key="2">
    <source>
        <dbReference type="Pfam" id="PF02221"/>
    </source>
</evidence>
<reference evidence="3" key="1">
    <citation type="submission" date="2019-03" db="EMBL/GenBank/DDBJ databases">
        <title>Improved annotation for the trematode Fasciola hepatica.</title>
        <authorList>
            <person name="Choi Y.-J."/>
            <person name="Martin J."/>
            <person name="Mitreva M."/>
        </authorList>
    </citation>
    <scope>NUCLEOTIDE SEQUENCE [LARGE SCALE GENOMIC DNA]</scope>
</reference>
<evidence type="ECO:0000313" key="4">
    <source>
        <dbReference type="Proteomes" id="UP000230066"/>
    </source>
</evidence>
<organism evidence="3 4">
    <name type="scientific">Fasciola hepatica</name>
    <name type="common">Liver fluke</name>
    <dbReference type="NCBI Taxonomy" id="6192"/>
    <lineage>
        <taxon>Eukaryota</taxon>
        <taxon>Metazoa</taxon>
        <taxon>Spiralia</taxon>
        <taxon>Lophotrochozoa</taxon>
        <taxon>Platyhelminthes</taxon>
        <taxon>Trematoda</taxon>
        <taxon>Digenea</taxon>
        <taxon>Plagiorchiida</taxon>
        <taxon>Echinostomata</taxon>
        <taxon>Echinostomatoidea</taxon>
        <taxon>Fasciolidae</taxon>
        <taxon>Fasciola</taxon>
    </lineage>
</organism>
<dbReference type="EMBL" id="JXXN02003831">
    <property type="protein sequence ID" value="THD21128.1"/>
    <property type="molecule type" value="Genomic_DNA"/>
</dbReference>
<accession>A0A4E0RHT7</accession>
<feature type="signal peptide" evidence="1">
    <location>
        <begin position="1"/>
        <end position="19"/>
    </location>
</feature>
<dbReference type="Proteomes" id="UP000230066">
    <property type="component" value="Unassembled WGS sequence"/>
</dbReference>
<protein>
    <recommendedName>
        <fullName evidence="2">MD-2-related lipid-recognition domain-containing protein</fullName>
    </recommendedName>
</protein>
<dbReference type="Gene3D" id="2.60.40.770">
    <property type="match status" value="1"/>
</dbReference>
<keyword evidence="4" id="KW-1185">Reference proteome</keyword>
<sequence length="137" mass="15499">MFYLFLTLTFAMAIGMGKSDDIPICENSTLLVSATVTRSYRQVELIIRFRTDRQITGGLATGTYWLWNIIPITQSLTEFPLCAAIDSGCPLQSGDMIYTYRHRIRTRRTQIAGTLSWTLSDQDGQRLLCANVPVVVW</sequence>
<evidence type="ECO:0000313" key="3">
    <source>
        <dbReference type="EMBL" id="THD21128.1"/>
    </source>
</evidence>
<gene>
    <name evidence="3" type="ORF">D915_008072</name>
</gene>
<feature type="domain" description="MD-2-related lipid-recognition" evidence="2">
    <location>
        <begin position="42"/>
        <end position="134"/>
    </location>
</feature>
<keyword evidence="1" id="KW-0732">Signal</keyword>
<feature type="chain" id="PRO_5020024028" description="MD-2-related lipid-recognition domain-containing protein" evidence="1">
    <location>
        <begin position="20"/>
        <end position="137"/>
    </location>
</feature>
<dbReference type="InterPro" id="IPR014756">
    <property type="entry name" value="Ig_E-set"/>
</dbReference>
<dbReference type="Pfam" id="PF02221">
    <property type="entry name" value="E1_DerP2_DerF2"/>
    <property type="match status" value="1"/>
</dbReference>
<name>A0A4E0RHT7_FASHE</name>
<evidence type="ECO:0000256" key="1">
    <source>
        <dbReference type="SAM" id="SignalP"/>
    </source>
</evidence>
<proteinExistence type="predicted"/>
<dbReference type="AlphaFoldDB" id="A0A4E0RHT7"/>
<dbReference type="SUPFAM" id="SSF81296">
    <property type="entry name" value="E set domains"/>
    <property type="match status" value="1"/>
</dbReference>
<dbReference type="InterPro" id="IPR003172">
    <property type="entry name" value="ML_dom"/>
</dbReference>